<dbReference type="Proteomes" id="UP000488299">
    <property type="component" value="Unassembled WGS sequence"/>
</dbReference>
<dbReference type="Gene3D" id="3.40.50.1110">
    <property type="entry name" value="SGNH hydrolase"/>
    <property type="match status" value="1"/>
</dbReference>
<keyword evidence="2" id="KW-0732">Signal</keyword>
<dbReference type="InterPro" id="IPR036514">
    <property type="entry name" value="SGNH_hydro_sf"/>
</dbReference>
<dbReference type="EMBL" id="WELI01000005">
    <property type="protein sequence ID" value="KAB7730011.1"/>
    <property type="molecule type" value="Genomic_DNA"/>
</dbReference>
<feature type="chain" id="PRO_5029497247" evidence="2">
    <location>
        <begin position="25"/>
        <end position="266"/>
    </location>
</feature>
<evidence type="ECO:0000256" key="1">
    <source>
        <dbReference type="ARBA" id="ARBA00022801"/>
    </source>
</evidence>
<comment type="caution">
    <text evidence="4">The sequence shown here is derived from an EMBL/GenBank/DDBJ whole genome shotgun (WGS) entry which is preliminary data.</text>
</comment>
<feature type="domain" description="Sialate O-acetylesterase" evidence="3">
    <location>
        <begin position="34"/>
        <end position="260"/>
    </location>
</feature>
<keyword evidence="1" id="KW-0378">Hydrolase</keyword>
<dbReference type="AlphaFoldDB" id="A0A7J5TY66"/>
<dbReference type="PANTHER" id="PTHR31988">
    <property type="entry name" value="ESTERASE, PUTATIVE (DUF303)-RELATED"/>
    <property type="match status" value="1"/>
</dbReference>
<sequence>MKRNTLSRLLLALLSIIGAYSGHAQVGPHPPGRVHLYLLAGQSNMAGRGTVEAADRQTHPRIWVLDKTNTWVPAADPLHFDKPAVVGVGPGMAFARVMAEADPNAIIALIPVAVGGSPIDSWQPGGFHEQTQSHPYDDALTRARIALQSGTLRGILWHQGESDAKAELAPAYADKLSQLIRRFRSDLNALHVPVVVGTLGDFHTDKNPYAVQINNALQQVARRESRVACVKATGLTHKGDQTHFDTPSARELGKRYAKAMQPLLKK</sequence>
<reference evidence="4 5" key="1">
    <citation type="submission" date="2019-10" db="EMBL/GenBank/DDBJ databases">
        <title>Rudanella paleaurantiibacter sp. nov., isolated from sludge.</title>
        <authorList>
            <person name="Xu S.Q."/>
        </authorList>
    </citation>
    <scope>NUCLEOTIDE SEQUENCE [LARGE SCALE GENOMIC DNA]</scope>
    <source>
        <strain evidence="4 5">HX-22-17</strain>
    </source>
</reference>
<accession>A0A7J5TY66</accession>
<dbReference type="Pfam" id="PF03629">
    <property type="entry name" value="SASA"/>
    <property type="match status" value="1"/>
</dbReference>
<protein>
    <submittedName>
        <fullName evidence="4">Sialate O-acetylesterase</fullName>
    </submittedName>
</protein>
<dbReference type="InterPro" id="IPR005181">
    <property type="entry name" value="SASA"/>
</dbReference>
<evidence type="ECO:0000313" key="5">
    <source>
        <dbReference type="Proteomes" id="UP000488299"/>
    </source>
</evidence>
<keyword evidence="5" id="KW-1185">Reference proteome</keyword>
<organism evidence="4 5">
    <name type="scientific">Rudanella paleaurantiibacter</name>
    <dbReference type="NCBI Taxonomy" id="2614655"/>
    <lineage>
        <taxon>Bacteria</taxon>
        <taxon>Pseudomonadati</taxon>
        <taxon>Bacteroidota</taxon>
        <taxon>Cytophagia</taxon>
        <taxon>Cytophagales</taxon>
        <taxon>Cytophagaceae</taxon>
        <taxon>Rudanella</taxon>
    </lineage>
</organism>
<evidence type="ECO:0000313" key="4">
    <source>
        <dbReference type="EMBL" id="KAB7730011.1"/>
    </source>
</evidence>
<gene>
    <name evidence="4" type="ORF">F5984_12560</name>
</gene>
<feature type="signal peptide" evidence="2">
    <location>
        <begin position="1"/>
        <end position="24"/>
    </location>
</feature>
<evidence type="ECO:0000259" key="3">
    <source>
        <dbReference type="Pfam" id="PF03629"/>
    </source>
</evidence>
<dbReference type="InterPro" id="IPR052940">
    <property type="entry name" value="Carb_Esterase_6"/>
</dbReference>
<proteinExistence type="predicted"/>
<dbReference type="PANTHER" id="PTHR31988:SF19">
    <property type="entry name" value="9-O-ACETYL-N-ACETYLNEURAMINIC ACID DEACETYLASE-RELATED"/>
    <property type="match status" value="1"/>
</dbReference>
<dbReference type="RefSeq" id="WP_152124628.1">
    <property type="nucleotide sequence ID" value="NZ_WELI01000005.1"/>
</dbReference>
<dbReference type="SUPFAM" id="SSF52266">
    <property type="entry name" value="SGNH hydrolase"/>
    <property type="match status" value="1"/>
</dbReference>
<name>A0A7J5TY66_9BACT</name>
<dbReference type="GO" id="GO:0016788">
    <property type="term" value="F:hydrolase activity, acting on ester bonds"/>
    <property type="evidence" value="ECO:0007669"/>
    <property type="project" value="UniProtKB-ARBA"/>
</dbReference>
<evidence type="ECO:0000256" key="2">
    <source>
        <dbReference type="SAM" id="SignalP"/>
    </source>
</evidence>